<keyword evidence="4" id="KW-0732">Signal</keyword>
<dbReference type="AlphaFoldDB" id="A0A4Z0MG92"/>
<dbReference type="InterPro" id="IPR011990">
    <property type="entry name" value="TPR-like_helical_dom_sf"/>
</dbReference>
<feature type="signal peptide" evidence="4">
    <location>
        <begin position="1"/>
        <end position="23"/>
    </location>
</feature>
<dbReference type="Pfam" id="PF14559">
    <property type="entry name" value="TPR_19"/>
    <property type="match status" value="1"/>
</dbReference>
<dbReference type="InterPro" id="IPR019734">
    <property type="entry name" value="TPR_rpt"/>
</dbReference>
<gene>
    <name evidence="5" type="ORF">EU557_19560</name>
</gene>
<feature type="repeat" description="TPR" evidence="3">
    <location>
        <begin position="193"/>
        <end position="226"/>
    </location>
</feature>
<evidence type="ECO:0000256" key="4">
    <source>
        <dbReference type="SAM" id="SignalP"/>
    </source>
</evidence>
<reference evidence="5 6" key="1">
    <citation type="submission" date="2019-04" db="EMBL/GenBank/DDBJ databases">
        <authorList>
            <person name="Feng G."/>
            <person name="Zhang J."/>
            <person name="Zhu H."/>
        </authorList>
    </citation>
    <scope>NUCLEOTIDE SEQUENCE [LARGE SCALE GENOMIC DNA]</scope>
    <source>
        <strain evidence="5 6">JCM 19491</strain>
    </source>
</reference>
<evidence type="ECO:0000256" key="3">
    <source>
        <dbReference type="PROSITE-ProRule" id="PRU00339"/>
    </source>
</evidence>
<keyword evidence="1" id="KW-0677">Repeat</keyword>
<accession>A0A4Z0MG92</accession>
<evidence type="ECO:0000313" key="6">
    <source>
        <dbReference type="Proteomes" id="UP000298284"/>
    </source>
</evidence>
<organism evidence="5 6">
    <name type="scientific">Hymenobacter wooponensis</name>
    <dbReference type="NCBI Taxonomy" id="1525360"/>
    <lineage>
        <taxon>Bacteria</taxon>
        <taxon>Pseudomonadati</taxon>
        <taxon>Bacteroidota</taxon>
        <taxon>Cytophagia</taxon>
        <taxon>Cytophagales</taxon>
        <taxon>Hymenobacteraceae</taxon>
        <taxon>Hymenobacter</taxon>
    </lineage>
</organism>
<dbReference type="PANTHER" id="PTHR44858:SF1">
    <property type="entry name" value="UDP-N-ACETYLGLUCOSAMINE--PEPTIDE N-ACETYLGLUCOSAMINYLTRANSFERASE SPINDLY-RELATED"/>
    <property type="match status" value="1"/>
</dbReference>
<dbReference type="PANTHER" id="PTHR44858">
    <property type="entry name" value="TETRATRICOPEPTIDE REPEAT PROTEIN 6"/>
    <property type="match status" value="1"/>
</dbReference>
<keyword evidence="2 3" id="KW-0802">TPR repeat</keyword>
<feature type="repeat" description="TPR" evidence="3">
    <location>
        <begin position="227"/>
        <end position="260"/>
    </location>
</feature>
<comment type="caution">
    <text evidence="5">The sequence shown here is derived from an EMBL/GenBank/DDBJ whole genome shotgun (WGS) entry which is preliminary data.</text>
</comment>
<keyword evidence="6" id="KW-1185">Reference proteome</keyword>
<dbReference type="InterPro" id="IPR050498">
    <property type="entry name" value="Ycf3"/>
</dbReference>
<dbReference type="EMBL" id="SRKZ01000006">
    <property type="protein sequence ID" value="TGD78308.1"/>
    <property type="molecule type" value="Genomic_DNA"/>
</dbReference>
<dbReference type="Proteomes" id="UP000298284">
    <property type="component" value="Unassembled WGS sequence"/>
</dbReference>
<dbReference type="Gene3D" id="1.25.40.10">
    <property type="entry name" value="Tetratricopeptide repeat domain"/>
    <property type="match status" value="3"/>
</dbReference>
<evidence type="ECO:0000256" key="2">
    <source>
        <dbReference type="ARBA" id="ARBA00022803"/>
    </source>
</evidence>
<dbReference type="RefSeq" id="WP_135532170.1">
    <property type="nucleotide sequence ID" value="NZ_SRKZ01000006.1"/>
</dbReference>
<dbReference type="PROSITE" id="PS50005">
    <property type="entry name" value="TPR"/>
    <property type="match status" value="2"/>
</dbReference>
<dbReference type="Pfam" id="PF13432">
    <property type="entry name" value="TPR_16"/>
    <property type="match status" value="3"/>
</dbReference>
<dbReference type="SUPFAM" id="SSF48452">
    <property type="entry name" value="TPR-like"/>
    <property type="match status" value="3"/>
</dbReference>
<evidence type="ECO:0000313" key="5">
    <source>
        <dbReference type="EMBL" id="TGD78308.1"/>
    </source>
</evidence>
<evidence type="ECO:0000256" key="1">
    <source>
        <dbReference type="ARBA" id="ARBA00022737"/>
    </source>
</evidence>
<dbReference type="SMART" id="SM00028">
    <property type="entry name" value="TPR"/>
    <property type="match status" value="8"/>
</dbReference>
<proteinExistence type="predicted"/>
<sequence length="539" mass="59339">MNFKPWKLTLLAALSVSGSAALAQNTSSVQKAIDLERYGEARAALLKQGGSTESNFELGRLYQFRDMPDSAAYYFNRIPLNQKDPVSLVAAGRAALAQGKTAEAEIQFDNAVKASKGKDAKVYTMIAQAYAESDIKDVTKALTYVDAAQKLNKGKDDPALMIARGDIYLKTDQGGGEAMNSYERATMADPNNAKAYVRKGQLNMRARTYNEAKTNLDKAISIDPSYAPAYNALAETYYFAGRYDDALAQFQKYSSLAEKSSTTDAKYASFLYLTKKYPEALAEVDKVLAKNPNDLTMNRLKAYSLYETGKNDEALAAMQKYMQVASASNKVITEDNVYYGKMLIKGGKTTEGASIIKKAIDADPKKAAELQNELAQAYIAAKDYPNAISTYRARMKATNGGELTDKVYLARAYELNNQYAQADSLYGLVLTERPTYVPGYQMRARANANIDKDSKQGLAKPYYEKYIEVASGADAAKYKTGLIEANKYLGSYYLFTKNDKTASLPYWQQVLALDPADQQAKTAVSEITKPASKAPVKRK</sequence>
<protein>
    <submittedName>
        <fullName evidence="5">Tetratricopeptide repeat protein</fullName>
    </submittedName>
</protein>
<dbReference type="OrthoDB" id="638548at2"/>
<feature type="chain" id="PRO_5021348392" evidence="4">
    <location>
        <begin position="24"/>
        <end position="539"/>
    </location>
</feature>
<name>A0A4Z0MG92_9BACT</name>